<accession>A0ABV6DMP7</accession>
<comment type="caution">
    <text evidence="2">The sequence shown here is derived from an EMBL/GenBank/DDBJ whole genome shotgun (WGS) entry which is preliminary data.</text>
</comment>
<evidence type="ECO:0008006" key="4">
    <source>
        <dbReference type="Google" id="ProtNLM"/>
    </source>
</evidence>
<reference evidence="2 3" key="1">
    <citation type="submission" date="2024-09" db="EMBL/GenBank/DDBJ databases">
        <authorList>
            <person name="Sun Q."/>
            <person name="Mori K."/>
        </authorList>
    </citation>
    <scope>NUCLEOTIDE SEQUENCE [LARGE SCALE GENOMIC DNA]</scope>
    <source>
        <strain evidence="2 3">CCM 7759</strain>
    </source>
</reference>
<proteinExistence type="predicted"/>
<protein>
    <recommendedName>
        <fullName evidence="4">Glycosyl transferase</fullName>
    </recommendedName>
</protein>
<feature type="compositionally biased region" description="Basic residues" evidence="1">
    <location>
        <begin position="395"/>
        <end position="414"/>
    </location>
</feature>
<feature type="region of interest" description="Disordered" evidence="1">
    <location>
        <begin position="368"/>
        <end position="414"/>
    </location>
</feature>
<keyword evidence="3" id="KW-1185">Reference proteome</keyword>
<evidence type="ECO:0000313" key="2">
    <source>
        <dbReference type="EMBL" id="MFC0213919.1"/>
    </source>
</evidence>
<dbReference type="Gene3D" id="3.90.550.10">
    <property type="entry name" value="Spore Coat Polysaccharide Biosynthesis Protein SpsA, Chain A"/>
    <property type="match status" value="1"/>
</dbReference>
<dbReference type="Proteomes" id="UP001589776">
    <property type="component" value="Unassembled WGS sequence"/>
</dbReference>
<sequence>MIITTVSSAAYLKKAMLMAKSAKRHIPNCKVIVGLIEESIPEGCAQLPYIDEIVLGKHICPYPNFHKFIFQYNAWEGINSCKAQLLKYAYQTHSYENTFVHMDTDMYVFGNFDELEEILNQYKIVVTPHYSYSPEPFRPSELKFYRYYGAINGGFIAFRRDSAAESFIDWWTRRVENYGYLSDKDGLFSDQTWLQYAPVFFDQALVLRHPGYNLAPWNLSERKLSVLNYFQYLTNNLPVRAFHMSGINSHFIDYVNQQPEEQQQIANEIRNMYLYELQSLGYSQLDGIEWSYERYHDGSHIDYKARAALRERYYHDQSIADPFALSNAFFIPETDNTEAAATVTKSRNQRIRRKKRRPVAKRLNKNTKKLRKSMASRSLQRAGRKKAVSLESRRTARKRTRLKSPLRKRTGKKA</sequence>
<dbReference type="EMBL" id="JBHLWN010000067">
    <property type="protein sequence ID" value="MFC0213919.1"/>
    <property type="molecule type" value="Genomic_DNA"/>
</dbReference>
<gene>
    <name evidence="2" type="ORF">ACFFK0_15920</name>
</gene>
<dbReference type="InterPro" id="IPR029044">
    <property type="entry name" value="Nucleotide-diphossugar_trans"/>
</dbReference>
<dbReference type="RefSeq" id="WP_377471251.1">
    <property type="nucleotide sequence ID" value="NZ_JBHLWN010000067.1"/>
</dbReference>
<evidence type="ECO:0000313" key="3">
    <source>
        <dbReference type="Proteomes" id="UP001589776"/>
    </source>
</evidence>
<dbReference type="SUPFAM" id="SSF53448">
    <property type="entry name" value="Nucleotide-diphospho-sugar transferases"/>
    <property type="match status" value="1"/>
</dbReference>
<name>A0ABV6DMP7_9BACL</name>
<organism evidence="2 3">
    <name type="scientific">Paenibacillus chartarius</name>
    <dbReference type="NCBI Taxonomy" id="747481"/>
    <lineage>
        <taxon>Bacteria</taxon>
        <taxon>Bacillati</taxon>
        <taxon>Bacillota</taxon>
        <taxon>Bacilli</taxon>
        <taxon>Bacillales</taxon>
        <taxon>Paenibacillaceae</taxon>
        <taxon>Paenibacillus</taxon>
    </lineage>
</organism>
<evidence type="ECO:0000256" key="1">
    <source>
        <dbReference type="SAM" id="MobiDB-lite"/>
    </source>
</evidence>